<organism evidence="11">
    <name type="scientific">Staphylothermus marinus</name>
    <dbReference type="NCBI Taxonomy" id="2280"/>
    <lineage>
        <taxon>Archaea</taxon>
        <taxon>Thermoproteota</taxon>
        <taxon>Thermoprotei</taxon>
        <taxon>Desulfurococcales</taxon>
        <taxon>Desulfurococcaceae</taxon>
        <taxon>Staphylothermus</taxon>
    </lineage>
</organism>
<evidence type="ECO:0000256" key="2">
    <source>
        <dbReference type="ARBA" id="ARBA00013161"/>
    </source>
</evidence>
<dbReference type="PRINTS" id="PR01039">
    <property type="entry name" value="TRNASYNTHTRP"/>
</dbReference>
<dbReference type="NCBIfam" id="TIGR00233">
    <property type="entry name" value="trpS"/>
    <property type="match status" value="1"/>
</dbReference>
<dbReference type="SUPFAM" id="SSF52374">
    <property type="entry name" value="Nucleotidylyl transferase"/>
    <property type="match status" value="1"/>
</dbReference>
<dbReference type="EMBL" id="DTBP01000013">
    <property type="protein sequence ID" value="HGQ73759.1"/>
    <property type="molecule type" value="Genomic_DNA"/>
</dbReference>
<dbReference type="NCBIfam" id="NF008925">
    <property type="entry name" value="PRK12285.1-2"/>
    <property type="match status" value="1"/>
</dbReference>
<evidence type="ECO:0000256" key="8">
    <source>
        <dbReference type="ARBA" id="ARBA00023146"/>
    </source>
</evidence>
<dbReference type="EC" id="6.1.1.2" evidence="2 9"/>
<dbReference type="GO" id="GO:0005737">
    <property type="term" value="C:cytoplasm"/>
    <property type="evidence" value="ECO:0007669"/>
    <property type="project" value="UniProtKB-UniRule"/>
</dbReference>
<evidence type="ECO:0000256" key="1">
    <source>
        <dbReference type="ARBA" id="ARBA00005594"/>
    </source>
</evidence>
<sequence length="368" mass="42383">MNIKLDPWGHMDISDYSKLYELFGIEPIDTVIDDLRVKHRFFERRVVFGHRDMGKWIKNFYSGEKSIVLTGFMPSGHVHLGHLMVIEELKYFQKIGAKVRVVIADAEAYAVRRLDRDLTIKYGVEYIAHALAWGLDSLETDFYFQTNYSEDYYRLIHFFSRKVSFNEMEAIYGELTPAKIVSALTQVADILHSQLKEFGEYRNIIVPVGADQDPHIRLTRDLADRFSNELGFVRPSSMYHKFITGLDGNKMSSSRPDYAIFLLDDNDIVAKKIAMALTGGRATADEQRKLGGEPHKCSIYQLYLYFLAETDGELRDTYNDCISGKVLCGQCKKRALEKLLILLNEQRSRFRDVVESGVIDKVVEKPKF</sequence>
<dbReference type="FunFam" id="3.40.50.620:FF:000207">
    <property type="entry name" value="Tryptophan--tRNA ligase"/>
    <property type="match status" value="1"/>
</dbReference>
<protein>
    <recommendedName>
        <fullName evidence="2 9">Tryptophan--tRNA ligase</fullName>
        <ecNumber evidence="2 9">6.1.1.2</ecNumber>
    </recommendedName>
</protein>
<evidence type="ECO:0000256" key="7">
    <source>
        <dbReference type="ARBA" id="ARBA00022917"/>
    </source>
</evidence>
<evidence type="ECO:0000256" key="5">
    <source>
        <dbReference type="ARBA" id="ARBA00022741"/>
    </source>
</evidence>
<evidence type="ECO:0000313" key="11">
    <source>
        <dbReference type="EMBL" id="HGQ73759.1"/>
    </source>
</evidence>
<proteinExistence type="inferred from homology"/>
<keyword evidence="7 10" id="KW-0648">Protein biosynthesis</keyword>
<accession>A0A7C4JL23</accession>
<keyword evidence="3" id="KW-0963">Cytoplasm</keyword>
<evidence type="ECO:0000256" key="10">
    <source>
        <dbReference type="RuleBase" id="RU363036"/>
    </source>
</evidence>
<dbReference type="AlphaFoldDB" id="A0A7C4JL23"/>
<dbReference type="GO" id="GO:0005524">
    <property type="term" value="F:ATP binding"/>
    <property type="evidence" value="ECO:0007669"/>
    <property type="project" value="UniProtKB-KW"/>
</dbReference>
<dbReference type="InterPro" id="IPR002306">
    <property type="entry name" value="Trp-tRNA-ligase"/>
</dbReference>
<comment type="caution">
    <text evidence="11">The sequence shown here is derived from an EMBL/GenBank/DDBJ whole genome shotgun (WGS) entry which is preliminary data.</text>
</comment>
<keyword evidence="6 10" id="KW-0067">ATP-binding</keyword>
<dbReference type="GO" id="GO:0004830">
    <property type="term" value="F:tryptophan-tRNA ligase activity"/>
    <property type="evidence" value="ECO:0007669"/>
    <property type="project" value="UniProtKB-UniRule"/>
</dbReference>
<dbReference type="PROSITE" id="PS00178">
    <property type="entry name" value="AA_TRNA_LIGASE_I"/>
    <property type="match status" value="1"/>
</dbReference>
<evidence type="ECO:0000256" key="9">
    <source>
        <dbReference type="NCBIfam" id="TIGR00233"/>
    </source>
</evidence>
<dbReference type="InterPro" id="IPR014729">
    <property type="entry name" value="Rossmann-like_a/b/a_fold"/>
</dbReference>
<dbReference type="Gene3D" id="3.40.50.620">
    <property type="entry name" value="HUPs"/>
    <property type="match status" value="1"/>
</dbReference>
<dbReference type="Pfam" id="PF00579">
    <property type="entry name" value="tRNA-synt_1b"/>
    <property type="match status" value="1"/>
</dbReference>
<keyword evidence="8 10" id="KW-0030">Aminoacyl-tRNA synthetase</keyword>
<evidence type="ECO:0000256" key="3">
    <source>
        <dbReference type="ARBA" id="ARBA00022490"/>
    </source>
</evidence>
<evidence type="ECO:0000256" key="4">
    <source>
        <dbReference type="ARBA" id="ARBA00022598"/>
    </source>
</evidence>
<dbReference type="PANTHER" id="PTHR10055:SF5">
    <property type="entry name" value="TRYPTOPHAN--TRNA LIGASE"/>
    <property type="match status" value="1"/>
</dbReference>
<dbReference type="PANTHER" id="PTHR10055">
    <property type="entry name" value="TRYPTOPHANYL-TRNA SYNTHETASE"/>
    <property type="match status" value="1"/>
</dbReference>
<name>A0A7C4JL23_STAMA</name>
<keyword evidence="5 10" id="KW-0547">Nucleotide-binding</keyword>
<dbReference type="GO" id="GO:0006436">
    <property type="term" value="P:tryptophanyl-tRNA aminoacylation"/>
    <property type="evidence" value="ECO:0007669"/>
    <property type="project" value="UniProtKB-UniRule"/>
</dbReference>
<gene>
    <name evidence="11" type="ORF">ENU20_01600</name>
</gene>
<reference evidence="11" key="1">
    <citation type="journal article" date="2020" name="mSystems">
        <title>Genome- and Community-Level Interaction Insights into Carbon Utilization and Element Cycling Functions of Hydrothermarchaeota in Hydrothermal Sediment.</title>
        <authorList>
            <person name="Zhou Z."/>
            <person name="Liu Y."/>
            <person name="Xu W."/>
            <person name="Pan J."/>
            <person name="Luo Z.H."/>
            <person name="Li M."/>
        </authorList>
    </citation>
    <scope>NUCLEOTIDE SEQUENCE [LARGE SCALE GENOMIC DNA]</scope>
    <source>
        <strain evidence="11">SpSt-648</strain>
    </source>
</reference>
<dbReference type="Gene3D" id="1.10.240.10">
    <property type="entry name" value="Tyrosyl-Transfer RNA Synthetase"/>
    <property type="match status" value="1"/>
</dbReference>
<dbReference type="InterPro" id="IPR001412">
    <property type="entry name" value="aa-tRNA-synth_I_CS"/>
</dbReference>
<comment type="similarity">
    <text evidence="1 10">Belongs to the class-I aminoacyl-tRNA synthetase family.</text>
</comment>
<evidence type="ECO:0000256" key="6">
    <source>
        <dbReference type="ARBA" id="ARBA00022840"/>
    </source>
</evidence>
<keyword evidence="4 10" id="KW-0436">Ligase</keyword>
<dbReference type="InterPro" id="IPR002305">
    <property type="entry name" value="aa-tRNA-synth_Ic"/>
</dbReference>